<accession>A0AAV4W7I8</accession>
<dbReference type="AlphaFoldDB" id="A0AAV4W7I8"/>
<organism evidence="1 2">
    <name type="scientific">Caerostris extrusa</name>
    <name type="common">Bark spider</name>
    <name type="synonym">Caerostris bankana</name>
    <dbReference type="NCBI Taxonomy" id="172846"/>
    <lineage>
        <taxon>Eukaryota</taxon>
        <taxon>Metazoa</taxon>
        <taxon>Ecdysozoa</taxon>
        <taxon>Arthropoda</taxon>
        <taxon>Chelicerata</taxon>
        <taxon>Arachnida</taxon>
        <taxon>Araneae</taxon>
        <taxon>Araneomorphae</taxon>
        <taxon>Entelegynae</taxon>
        <taxon>Araneoidea</taxon>
        <taxon>Araneidae</taxon>
        <taxon>Caerostris</taxon>
    </lineage>
</organism>
<keyword evidence="2" id="KW-1185">Reference proteome</keyword>
<proteinExistence type="predicted"/>
<name>A0AAV4W7I8_CAEEX</name>
<gene>
    <name evidence="1" type="ORF">CEXT_616391</name>
</gene>
<evidence type="ECO:0000313" key="1">
    <source>
        <dbReference type="EMBL" id="GIY78159.1"/>
    </source>
</evidence>
<evidence type="ECO:0000313" key="2">
    <source>
        <dbReference type="Proteomes" id="UP001054945"/>
    </source>
</evidence>
<reference evidence="1 2" key="1">
    <citation type="submission" date="2021-06" db="EMBL/GenBank/DDBJ databases">
        <title>Caerostris extrusa draft genome.</title>
        <authorList>
            <person name="Kono N."/>
            <person name="Arakawa K."/>
        </authorList>
    </citation>
    <scope>NUCLEOTIDE SEQUENCE [LARGE SCALE GENOMIC DNA]</scope>
</reference>
<comment type="caution">
    <text evidence="1">The sequence shown here is derived from an EMBL/GenBank/DDBJ whole genome shotgun (WGS) entry which is preliminary data.</text>
</comment>
<dbReference type="EMBL" id="BPLR01015720">
    <property type="protein sequence ID" value="GIY78159.1"/>
    <property type="molecule type" value="Genomic_DNA"/>
</dbReference>
<sequence>MEDTCSPLSGETFRNRRDKFHPGISKTSYIRLPTLFKPSSSHYGVSNRKPLLLCCGALAYGLHKFKNISPPARDYVNNVRNNTLGRNLFSCKITEDHCSLLPGEPFRNRRDKFNTGINKTTHTTPPCF</sequence>
<protein>
    <submittedName>
        <fullName evidence="1">Uncharacterized protein</fullName>
    </submittedName>
</protein>
<dbReference type="Proteomes" id="UP001054945">
    <property type="component" value="Unassembled WGS sequence"/>
</dbReference>